<evidence type="ECO:0000313" key="2">
    <source>
        <dbReference type="EMBL" id="KAJ6776740.1"/>
    </source>
</evidence>
<name>A0A9Q0X3R8_9ROSI</name>
<feature type="coiled-coil region" evidence="1">
    <location>
        <begin position="350"/>
        <end position="377"/>
    </location>
</feature>
<comment type="caution">
    <text evidence="2">The sequence shown here is derived from an EMBL/GenBank/DDBJ whole genome shotgun (WGS) entry which is preliminary data.</text>
</comment>
<reference evidence="2" key="2">
    <citation type="journal article" date="2023" name="Int. J. Mol. Sci.">
        <title>De Novo Assembly and Annotation of 11 Diverse Shrub Willow (Salix) Genomes Reveals Novel Gene Organization in Sex-Linked Regions.</title>
        <authorList>
            <person name="Hyden B."/>
            <person name="Feng K."/>
            <person name="Yates T.B."/>
            <person name="Jawdy S."/>
            <person name="Cereghino C."/>
            <person name="Smart L.B."/>
            <person name="Muchero W."/>
        </authorList>
    </citation>
    <scope>NUCLEOTIDE SEQUENCE</scope>
    <source>
        <tissue evidence="2">Shoot tip</tissue>
    </source>
</reference>
<feature type="coiled-coil region" evidence="1">
    <location>
        <begin position="443"/>
        <end position="477"/>
    </location>
</feature>
<dbReference type="Proteomes" id="UP001151752">
    <property type="component" value="Chromosome 16"/>
</dbReference>
<dbReference type="PANTHER" id="PTHR33883:SF10">
    <property type="entry name" value="WPP DOMAIN-ASSOCIATED PROTEIN"/>
    <property type="match status" value="1"/>
</dbReference>
<feature type="coiled-coil region" evidence="1">
    <location>
        <begin position="606"/>
        <end position="654"/>
    </location>
</feature>
<organism evidence="2 3">
    <name type="scientific">Salix koriyanagi</name>
    <dbReference type="NCBI Taxonomy" id="2511006"/>
    <lineage>
        <taxon>Eukaryota</taxon>
        <taxon>Viridiplantae</taxon>
        <taxon>Streptophyta</taxon>
        <taxon>Embryophyta</taxon>
        <taxon>Tracheophyta</taxon>
        <taxon>Spermatophyta</taxon>
        <taxon>Magnoliopsida</taxon>
        <taxon>eudicotyledons</taxon>
        <taxon>Gunneridae</taxon>
        <taxon>Pentapetalae</taxon>
        <taxon>rosids</taxon>
        <taxon>fabids</taxon>
        <taxon>Malpighiales</taxon>
        <taxon>Salicaceae</taxon>
        <taxon>Saliceae</taxon>
        <taxon>Salix</taxon>
    </lineage>
</organism>
<proteinExistence type="predicted"/>
<sequence length="816" mass="93620">MGSEEVLGSSAVIMDPTISPCNGSMVQLMDDGEEGENLSVDLLNDLDLYLEDIKDRLTISRMVSDSVIKGMVCAFEQEAAQKIAQKELELTKLKKRLHLYTVGSDDGSVCSGMRQEQNNRKNELYSDTFVEHDRLQESLGNLKIDVKGQLKKLKKEIHKVKGSCSMERRNSSSEIVGLSGILSEKLPDKYSDVDRMLDGLGTTLDSFYKHAEDMFHFPKSLFFDWPQEREFQAEIEWLVIQNYIRGLQEKLEQRLCDQNTQYYSNGSASWLEKVKELSSLFQELDAITKSLSVPESGQLISHGSLEHWKSSGHHVSNGNHDESIITVPENLEAAQLIKDMSKEDFLNYHKNEMTKMKREYESKVTEMKREHESKVQEITEGLFEQKRRAKERESTLSVRKDKDFDTLRKKISEVILKLNTLIENEKVPAMSDSAESLDNMDRLESLRKEKHELQDLLEQKTREINLLSSQVSDAAEKMSQHSRTEANLFRMITNLKSSIEDAHIEATISEYLYKLLLKEFMGQIECSSKESDLEHNIMEGVLEIVLQDAFKEAEEKLSTLNLKYTNDKEVLLSLEMKDMEKEKALRVSIEEKEKLQQEIHLLTVTIKEKDKLVQESANELEKDKENFVLVSRELDKLKVEKQSLVEARDREHREALTSILALVKGFNDFESRATKEIERKSLRLEDLISQSGSLIQKASILKRTGFLYKKKLESSCSDLQKAEAEVDLLGDKVESLQILLEKIYMALDHYSPILKYYPGITEILKLVRRELNGESMTANTFDPASPSKAMPSVPMQRNLIIKECDAEQLRQEGPDT</sequence>
<dbReference type="PANTHER" id="PTHR33883">
    <property type="entry name" value="WPP DOMAIN-ASSOCIATED PROTEIN"/>
    <property type="match status" value="1"/>
</dbReference>
<evidence type="ECO:0000256" key="1">
    <source>
        <dbReference type="SAM" id="Coils"/>
    </source>
</evidence>
<reference evidence="2" key="1">
    <citation type="submission" date="2022-11" db="EMBL/GenBank/DDBJ databases">
        <authorList>
            <person name="Hyden B.L."/>
            <person name="Feng K."/>
            <person name="Yates T."/>
            <person name="Jawdy S."/>
            <person name="Smart L.B."/>
            <person name="Muchero W."/>
        </authorList>
    </citation>
    <scope>NUCLEOTIDE SEQUENCE</scope>
    <source>
        <tissue evidence="2">Shoot tip</tissue>
    </source>
</reference>
<accession>A0A9Q0X3R8</accession>
<keyword evidence="1" id="KW-0175">Coiled coil</keyword>
<protein>
    <submittedName>
        <fullName evidence="2">WPP DOMAIN-ASSOCIATED PROTEIN</fullName>
    </submittedName>
</protein>
<keyword evidence="3" id="KW-1185">Reference proteome</keyword>
<evidence type="ECO:0000313" key="3">
    <source>
        <dbReference type="Proteomes" id="UP001151752"/>
    </source>
</evidence>
<dbReference type="EMBL" id="JAPFFM010000001">
    <property type="protein sequence ID" value="KAJ6776740.1"/>
    <property type="molecule type" value="Genomic_DNA"/>
</dbReference>
<dbReference type="AlphaFoldDB" id="A0A9Q0X3R8"/>
<gene>
    <name evidence="2" type="ORF">OIU74_000845</name>
</gene>
<dbReference type="InterPro" id="IPR037490">
    <property type="entry name" value="WAP"/>
</dbReference>